<evidence type="ECO:0000313" key="2">
    <source>
        <dbReference type="Proteomes" id="UP001250932"/>
    </source>
</evidence>
<evidence type="ECO:0000313" key="1">
    <source>
        <dbReference type="EMBL" id="MDT7041060.1"/>
    </source>
</evidence>
<comment type="caution">
    <text evidence="1">The sequence shown here is derived from an EMBL/GenBank/DDBJ whole genome shotgun (WGS) entry which is preliminary data.</text>
</comment>
<organism evidence="1 2">
    <name type="scientific">Candidatus Nitronereus thalassa</name>
    <dbReference type="NCBI Taxonomy" id="3020898"/>
    <lineage>
        <taxon>Bacteria</taxon>
        <taxon>Pseudomonadati</taxon>
        <taxon>Nitrospirota</taxon>
        <taxon>Nitrospiria</taxon>
        <taxon>Nitrospirales</taxon>
        <taxon>Nitrospiraceae</taxon>
        <taxon>Candidatus Nitronereus</taxon>
    </lineage>
</organism>
<dbReference type="Proteomes" id="UP001250932">
    <property type="component" value="Unassembled WGS sequence"/>
</dbReference>
<keyword evidence="2" id="KW-1185">Reference proteome</keyword>
<dbReference type="EMBL" id="JAQOUE010000001">
    <property type="protein sequence ID" value="MDT7041060.1"/>
    <property type="molecule type" value="Genomic_DNA"/>
</dbReference>
<proteinExistence type="predicted"/>
<dbReference type="RefSeq" id="WP_313831419.1">
    <property type="nucleotide sequence ID" value="NZ_JAQOUE010000001.1"/>
</dbReference>
<accession>A0ABU3K3W1</accession>
<gene>
    <name evidence="1" type="ORF">PPG34_01780</name>
</gene>
<sequence length="381" mass="44017">MFLAACVFSFIYAQGFHLTLFPSSAHAQELNFEHFLLKASPAIHEVTSDSQAQELVQSIMGPFVQALPSSQFRNRSRKNTPLPEFLIKKMVELSANTAEWHYATELENTFQTEKASPESLPPKTSKAQLNWVKSVLPQSTLHHVQQWAAIYLELKNVQESPNASLTDFPDYAHYLHQQYSAEINGNIRWLTIAKKEGIQGITQRLYEYWRMETTNTSDNHEVSSADQDSYAARYVHQYYLPLHQAFLRTALMKLQIETERQARVLWNELRQWQKEQTNAQGLFRLCGTWQWLIHNHQNHGDHKTLMIYPPPSQYDRMDPRPATIQVQGDTVYIRWVFPRGIIQEESLLFSEKDRALSGTFVNNLGPNGNITARLVKPCSEP</sequence>
<protein>
    <submittedName>
        <fullName evidence="1">Uncharacterized protein</fullName>
    </submittedName>
</protein>
<reference evidence="1 2" key="1">
    <citation type="journal article" date="2023" name="ISME J.">
        <title>Cultivation and genomic characterization of novel and ubiquitous marine nitrite-oxidizing bacteria from the Nitrospirales.</title>
        <authorList>
            <person name="Mueller A.J."/>
            <person name="Daebeler A."/>
            <person name="Herbold C.W."/>
            <person name="Kirkegaard R.H."/>
            <person name="Daims H."/>
        </authorList>
    </citation>
    <scope>NUCLEOTIDE SEQUENCE [LARGE SCALE GENOMIC DNA]</scope>
    <source>
        <strain evidence="1 2">EB</strain>
    </source>
</reference>
<name>A0ABU3K3W1_9BACT</name>